<proteinExistence type="predicted"/>
<name>A0A1W0X2M7_HYPEX</name>
<reference evidence="2" key="1">
    <citation type="submission" date="2017-01" db="EMBL/GenBank/DDBJ databases">
        <title>Comparative genomics of anhydrobiosis in the tardigrade Hypsibius dujardini.</title>
        <authorList>
            <person name="Yoshida Y."/>
            <person name="Koutsovoulos G."/>
            <person name="Laetsch D."/>
            <person name="Stevens L."/>
            <person name="Kumar S."/>
            <person name="Horikawa D."/>
            <person name="Ishino K."/>
            <person name="Komine S."/>
            <person name="Tomita M."/>
            <person name="Blaxter M."/>
            <person name="Arakawa K."/>
        </authorList>
    </citation>
    <scope>NUCLEOTIDE SEQUENCE [LARGE SCALE GENOMIC DNA]</scope>
    <source>
        <strain evidence="2">Z151</strain>
    </source>
</reference>
<dbReference type="OrthoDB" id="10056666at2759"/>
<accession>A0A1W0X2M7</accession>
<dbReference type="AlphaFoldDB" id="A0A1W0X2M7"/>
<dbReference type="Proteomes" id="UP000192578">
    <property type="component" value="Unassembled WGS sequence"/>
</dbReference>
<dbReference type="EMBL" id="MTYJ01000022">
    <property type="protein sequence ID" value="OQV21630.1"/>
    <property type="molecule type" value="Genomic_DNA"/>
</dbReference>
<protein>
    <submittedName>
        <fullName evidence="1">Uncharacterized protein</fullName>
    </submittedName>
</protein>
<sequence>MSRTQVLPKSSTVRVGTVEETSEFLDRGVADEMRRVLSEELPFWSGIEWVMDWMRVNVKQFLTSRLSYLPHIGPWASRIGATVTELCFTVLGTLVHFLKMALTTSAVWIKAHQAALLAWDANAANGLLAQGYAYGKKMAGYLLEILKQCLERSIKAHNLEVTSEESQDIKDFLDELLE</sequence>
<evidence type="ECO:0000313" key="2">
    <source>
        <dbReference type="Proteomes" id="UP000192578"/>
    </source>
</evidence>
<organism evidence="1 2">
    <name type="scientific">Hypsibius exemplaris</name>
    <name type="common">Freshwater tardigrade</name>
    <dbReference type="NCBI Taxonomy" id="2072580"/>
    <lineage>
        <taxon>Eukaryota</taxon>
        <taxon>Metazoa</taxon>
        <taxon>Ecdysozoa</taxon>
        <taxon>Tardigrada</taxon>
        <taxon>Eutardigrada</taxon>
        <taxon>Parachela</taxon>
        <taxon>Hypsibioidea</taxon>
        <taxon>Hypsibiidae</taxon>
        <taxon>Hypsibius</taxon>
    </lineage>
</organism>
<comment type="caution">
    <text evidence="1">The sequence shown here is derived from an EMBL/GenBank/DDBJ whole genome shotgun (WGS) entry which is preliminary data.</text>
</comment>
<keyword evidence="2" id="KW-1185">Reference proteome</keyword>
<gene>
    <name evidence="1" type="ORF">BV898_04530</name>
</gene>
<evidence type="ECO:0000313" key="1">
    <source>
        <dbReference type="EMBL" id="OQV21630.1"/>
    </source>
</evidence>